<sequence length="583" mass="65919">MLRICCLLGQTGFSISIDHTTSTVSNLKEAIRAKMSPDLKYWAARRLTLIRICKGNVGGISLDDLQVHSDLFRVQSYGEDPEFSRECASMFRDVAGSCVMENGFTFKVMHHATQLSFFTAHLPDDLYHVLVLVPHEDEGPLEIETTHQALAMSFEPVICRQFHSSSSTTSSVAEKYTMVPLTLSEWSSFESDARLILKGVKNMLLLKEFMPVKNRPCANETDVRGLGDFALFDPLVNLMKTVCPMSSGTFSPIEGCPQILGDPDRIWATDENGLRLPKLAIEFKTPWEFPRVSNLIEAYQAEIQLLKENKRTVKGKVVRALEQIFVYMAINRHRYGVLTTLDQTWFIRRSEDSDNVRLEISPSISSSSMSPNLTLTSAWMAVLLSMELKSNWIYAPPRSSSVVNPSIQTDHPPYQKSYDSLKLDGLIDWGNSIGRSQTGAVTKGQYLYFKNVVFKTMDLSKIVGGLEHFKKEVAFYQQLESLQGTLIPKFIAFGTIYGMLQVLVLEDVGKPISRAEFQRRKQELDGLLDILHSQGVNHNDLRLPNIMVDEENRIRFIDFGQSSNREVGDAEEFLVDDEGDEYY</sequence>
<dbReference type="Gene3D" id="1.10.510.10">
    <property type="entry name" value="Transferase(Phosphotransferase) domain 1"/>
    <property type="match status" value="1"/>
</dbReference>
<dbReference type="GO" id="GO:0004672">
    <property type="term" value="F:protein kinase activity"/>
    <property type="evidence" value="ECO:0007669"/>
    <property type="project" value="InterPro"/>
</dbReference>
<dbReference type="Proteomes" id="UP000193642">
    <property type="component" value="Unassembled WGS sequence"/>
</dbReference>
<keyword evidence="6" id="KW-1185">Reference proteome</keyword>
<protein>
    <recommendedName>
        <fullName evidence="4">Protein kinase domain-containing protein</fullName>
    </recommendedName>
</protein>
<evidence type="ECO:0000256" key="2">
    <source>
        <dbReference type="ARBA" id="ARBA00004613"/>
    </source>
</evidence>
<dbReference type="AlphaFoldDB" id="A0A1Y2CMT7"/>
<name>A0A1Y2CMT7_9FUNG</name>
<dbReference type="Pfam" id="PF20147">
    <property type="entry name" value="Crinkler"/>
    <property type="match status" value="1"/>
</dbReference>
<keyword evidence="3" id="KW-0964">Secreted</keyword>
<dbReference type="InterPro" id="IPR045379">
    <property type="entry name" value="Crinkler_N"/>
</dbReference>
<evidence type="ECO:0000259" key="4">
    <source>
        <dbReference type="PROSITE" id="PS50011"/>
    </source>
</evidence>
<dbReference type="GO" id="GO:0005524">
    <property type="term" value="F:ATP binding"/>
    <property type="evidence" value="ECO:0007669"/>
    <property type="project" value="InterPro"/>
</dbReference>
<dbReference type="STRING" id="329046.A0A1Y2CMT7"/>
<dbReference type="InterPro" id="IPR052396">
    <property type="entry name" value="Meiotic_Drive_Suppr_Kinase"/>
</dbReference>
<dbReference type="PANTHER" id="PTHR37171:SF1">
    <property type="entry name" value="SERINE_THREONINE-PROTEIN KINASE YRZF-RELATED"/>
    <property type="match status" value="1"/>
</dbReference>
<gene>
    <name evidence="5" type="ORF">BCR33DRAFT_848344</name>
</gene>
<dbReference type="InterPro" id="IPR000719">
    <property type="entry name" value="Prot_kinase_dom"/>
</dbReference>
<evidence type="ECO:0000256" key="1">
    <source>
        <dbReference type="ARBA" id="ARBA00004340"/>
    </source>
</evidence>
<feature type="domain" description="Protein kinase" evidence="4">
    <location>
        <begin position="427"/>
        <end position="583"/>
    </location>
</feature>
<dbReference type="SUPFAM" id="SSF56112">
    <property type="entry name" value="Protein kinase-like (PK-like)"/>
    <property type="match status" value="1"/>
</dbReference>
<comment type="caution">
    <text evidence="5">The sequence shown here is derived from an EMBL/GenBank/DDBJ whole genome shotgun (WGS) entry which is preliminary data.</text>
</comment>
<evidence type="ECO:0000313" key="5">
    <source>
        <dbReference type="EMBL" id="ORY48340.1"/>
    </source>
</evidence>
<dbReference type="GO" id="GO:0005576">
    <property type="term" value="C:extracellular region"/>
    <property type="evidence" value="ECO:0007669"/>
    <property type="project" value="UniProtKB-SubCell"/>
</dbReference>
<evidence type="ECO:0000256" key="3">
    <source>
        <dbReference type="ARBA" id="ARBA00022525"/>
    </source>
</evidence>
<dbReference type="PROSITE" id="PS50011">
    <property type="entry name" value="PROTEIN_KINASE_DOM"/>
    <property type="match status" value="1"/>
</dbReference>
<comment type="subcellular location">
    <subcellularLocation>
        <location evidence="1">Host cell</location>
    </subcellularLocation>
    <subcellularLocation>
        <location evidence="2">Secreted</location>
    </subcellularLocation>
</comment>
<evidence type="ECO:0000313" key="6">
    <source>
        <dbReference type="Proteomes" id="UP000193642"/>
    </source>
</evidence>
<dbReference type="GO" id="GO:0043657">
    <property type="term" value="C:host cell"/>
    <property type="evidence" value="ECO:0007669"/>
    <property type="project" value="UniProtKB-SubCell"/>
</dbReference>
<organism evidence="5 6">
    <name type="scientific">Rhizoclosmatium globosum</name>
    <dbReference type="NCBI Taxonomy" id="329046"/>
    <lineage>
        <taxon>Eukaryota</taxon>
        <taxon>Fungi</taxon>
        <taxon>Fungi incertae sedis</taxon>
        <taxon>Chytridiomycota</taxon>
        <taxon>Chytridiomycota incertae sedis</taxon>
        <taxon>Chytridiomycetes</taxon>
        <taxon>Chytridiales</taxon>
        <taxon>Chytriomycetaceae</taxon>
        <taxon>Rhizoclosmatium</taxon>
    </lineage>
</organism>
<reference evidence="5 6" key="1">
    <citation type="submission" date="2016-07" db="EMBL/GenBank/DDBJ databases">
        <title>Pervasive Adenine N6-methylation of Active Genes in Fungi.</title>
        <authorList>
            <consortium name="DOE Joint Genome Institute"/>
            <person name="Mondo S.J."/>
            <person name="Dannebaum R.O."/>
            <person name="Kuo R.C."/>
            <person name="Labutti K."/>
            <person name="Haridas S."/>
            <person name="Kuo A."/>
            <person name="Salamov A."/>
            <person name="Ahrendt S.R."/>
            <person name="Lipzen A."/>
            <person name="Sullivan W."/>
            <person name="Andreopoulos W.B."/>
            <person name="Clum A."/>
            <person name="Lindquist E."/>
            <person name="Daum C."/>
            <person name="Ramamoorthy G.K."/>
            <person name="Gryganskyi A."/>
            <person name="Culley D."/>
            <person name="Magnuson J.K."/>
            <person name="James T.Y."/>
            <person name="O'Malley M.A."/>
            <person name="Stajich J.E."/>
            <person name="Spatafora J.W."/>
            <person name="Visel A."/>
            <person name="Grigoriev I.V."/>
        </authorList>
    </citation>
    <scope>NUCLEOTIDE SEQUENCE [LARGE SCALE GENOMIC DNA]</scope>
    <source>
        <strain evidence="5 6">JEL800</strain>
    </source>
</reference>
<proteinExistence type="predicted"/>
<dbReference type="InterPro" id="IPR011009">
    <property type="entry name" value="Kinase-like_dom_sf"/>
</dbReference>
<accession>A0A1Y2CMT7</accession>
<dbReference type="EMBL" id="MCGO01000012">
    <property type="protein sequence ID" value="ORY48340.1"/>
    <property type="molecule type" value="Genomic_DNA"/>
</dbReference>
<dbReference type="PANTHER" id="PTHR37171">
    <property type="entry name" value="SERINE/THREONINE-PROTEIN KINASE YRZF-RELATED"/>
    <property type="match status" value="1"/>
</dbReference>
<dbReference type="OrthoDB" id="2144408at2759"/>